<evidence type="ECO:0000259" key="3">
    <source>
        <dbReference type="Pfam" id="PF12928"/>
    </source>
</evidence>
<keyword evidence="2" id="KW-0819">tRNA processing</keyword>
<evidence type="ECO:0000313" key="5">
    <source>
        <dbReference type="Proteomes" id="UP000838878"/>
    </source>
</evidence>
<evidence type="ECO:0000256" key="1">
    <source>
        <dbReference type="ARBA" id="ARBA00005736"/>
    </source>
</evidence>
<accession>A0A8J9VK33</accession>
<feature type="non-terminal residue" evidence="4">
    <location>
        <position position="821"/>
    </location>
</feature>
<sequence>MLTGYELVSKGTTKLEATLPEIGLKDVFPNGSWLEQKQIQTALEARKHLIEVERIEKSGVLSHAVWREELMLAEVTQKVGGYWQYLGHNKGKDLFLNPEEALFLMEINCLHLTHNDVKVSLQQAYTLLLRGNISLLEYKVYASLSRLGYRVFRHQIVETNKKNISHNENIDIKPNMEVDSTVTLEKDKSNSESFEDLEECHTENNSIYCESSTTDFTVVSSSENQIKHKNIYRVKRLEKLKNRKLKPCKSENLHEYFKSIPITLNKTLVTVKVADKKYLPDGLNLSKSVYCIDLKKLHRKVESPPVSESNRYSPDVEVNGSHIRRLRNTSYRSNYPNPPDQNFGFLNQGFPRPFYFWRHRSNFNYFNLNMLFQRPFLPNMFFVPPFGFIPRPQQHFRHNFYQNYRNKKRNRGNAQTEHLEAIKNLTMRLKNLFLNGHTDRQNVAALQRLIQTYNTRYKTNIRLSDDFDLIMEEIVDTIHLDDDEPISKKRRVDDTAAVLQENLNSLKRFATQLKDLEKIGKSSPRHRRAFSKLLKKFNQSYNEEYYLTENYELGNKTHITIDTSDSSHSDCVIENTPVEFPVGKKLKNPFNILKRLSEQQKELFNEASTSREENNVIIQNIPYSQTLLDAFPSDWLPKASDFGRAEIVQKDTTEDLLLDISQEEFLYDFVKIQPGKSNDWLSLKKSYFNTINEAVPEFQDSMDFNVNSIVKPQDCSNMASVLKKLSIIKTEKRVKEDCNLVLHFDVYNRDVQSFKKTNPPVPHFRIICLSESSNMPPGDEIAALHSKYEDNVAIVFAIVGDSISYVQVNATDIPVYISNDT</sequence>
<dbReference type="OrthoDB" id="408683at2759"/>
<dbReference type="InterPro" id="IPR024336">
    <property type="entry name" value="tRNA_splic_suSen54_N"/>
</dbReference>
<comment type="similarity">
    <text evidence="1">Belongs to the SEN54 family.</text>
</comment>
<dbReference type="Pfam" id="PF12928">
    <property type="entry name" value="tRNA_int_end_N2"/>
    <property type="match status" value="1"/>
</dbReference>
<keyword evidence="5" id="KW-1185">Reference proteome</keyword>
<feature type="domain" description="tRNA-splicing endonuclease subunit Sen54 N-terminal" evidence="3">
    <location>
        <begin position="49"/>
        <end position="112"/>
    </location>
</feature>
<dbReference type="InterPro" id="IPR024337">
    <property type="entry name" value="tRNA_splic_suSen54"/>
</dbReference>
<dbReference type="PANTHER" id="PTHR21027">
    <property type="entry name" value="TRNA-SPLICING ENDONUCLEASE SUBUNIT SEN54"/>
    <property type="match status" value="1"/>
</dbReference>
<name>A0A8J9VK33_9NEOP</name>
<organism evidence="4 5">
    <name type="scientific">Brenthis ino</name>
    <name type="common">lesser marbled fritillary</name>
    <dbReference type="NCBI Taxonomy" id="405034"/>
    <lineage>
        <taxon>Eukaryota</taxon>
        <taxon>Metazoa</taxon>
        <taxon>Ecdysozoa</taxon>
        <taxon>Arthropoda</taxon>
        <taxon>Hexapoda</taxon>
        <taxon>Insecta</taxon>
        <taxon>Pterygota</taxon>
        <taxon>Neoptera</taxon>
        <taxon>Endopterygota</taxon>
        <taxon>Lepidoptera</taxon>
        <taxon>Glossata</taxon>
        <taxon>Ditrysia</taxon>
        <taxon>Papilionoidea</taxon>
        <taxon>Nymphalidae</taxon>
        <taxon>Heliconiinae</taxon>
        <taxon>Argynnini</taxon>
        <taxon>Brenthis</taxon>
    </lineage>
</organism>
<dbReference type="EMBL" id="OV170223">
    <property type="protein sequence ID" value="CAH0723218.1"/>
    <property type="molecule type" value="Genomic_DNA"/>
</dbReference>
<dbReference type="GO" id="GO:0000214">
    <property type="term" value="C:tRNA-intron endonuclease complex"/>
    <property type="evidence" value="ECO:0007669"/>
    <property type="project" value="TreeGrafter"/>
</dbReference>
<evidence type="ECO:0000313" key="4">
    <source>
        <dbReference type="EMBL" id="CAH0723218.1"/>
    </source>
</evidence>
<protein>
    <recommendedName>
        <fullName evidence="3">tRNA-splicing endonuclease subunit Sen54 N-terminal domain-containing protein</fullName>
    </recommendedName>
</protein>
<dbReference type="Proteomes" id="UP000838878">
    <property type="component" value="Chromosome 3"/>
</dbReference>
<dbReference type="PANTHER" id="PTHR21027:SF1">
    <property type="entry name" value="TRNA-SPLICING ENDONUCLEASE SUBUNIT SEN54"/>
    <property type="match status" value="1"/>
</dbReference>
<dbReference type="GO" id="GO:0000379">
    <property type="term" value="P:tRNA-type intron splice site recognition and cleavage"/>
    <property type="evidence" value="ECO:0007669"/>
    <property type="project" value="TreeGrafter"/>
</dbReference>
<gene>
    <name evidence="4" type="ORF">BINO364_LOCUS9078</name>
</gene>
<proteinExistence type="inferred from homology"/>
<reference evidence="4" key="1">
    <citation type="submission" date="2021-12" db="EMBL/GenBank/DDBJ databases">
        <authorList>
            <person name="Martin H S."/>
        </authorList>
    </citation>
    <scope>NUCLEOTIDE SEQUENCE</scope>
</reference>
<dbReference type="AlphaFoldDB" id="A0A8J9VK33"/>
<evidence type="ECO:0000256" key="2">
    <source>
        <dbReference type="ARBA" id="ARBA00022694"/>
    </source>
</evidence>